<feature type="transmembrane region" description="Helical" evidence="1">
    <location>
        <begin position="51"/>
        <end position="72"/>
    </location>
</feature>
<keyword evidence="1" id="KW-0472">Membrane</keyword>
<organism evidence="2">
    <name type="scientific">marine metagenome</name>
    <dbReference type="NCBI Taxonomy" id="408172"/>
    <lineage>
        <taxon>unclassified sequences</taxon>
        <taxon>metagenomes</taxon>
        <taxon>ecological metagenomes</taxon>
    </lineage>
</organism>
<keyword evidence="1" id="KW-0812">Transmembrane</keyword>
<evidence type="ECO:0000256" key="1">
    <source>
        <dbReference type="SAM" id="Phobius"/>
    </source>
</evidence>
<feature type="transmembrane region" description="Helical" evidence="1">
    <location>
        <begin position="26"/>
        <end position="44"/>
    </location>
</feature>
<evidence type="ECO:0000313" key="2">
    <source>
        <dbReference type="EMBL" id="SVB66084.1"/>
    </source>
</evidence>
<keyword evidence="1" id="KW-1133">Transmembrane helix</keyword>
<gene>
    <name evidence="2" type="ORF">METZ01_LOCUS218938</name>
</gene>
<reference evidence="2" key="1">
    <citation type="submission" date="2018-05" db="EMBL/GenBank/DDBJ databases">
        <authorList>
            <person name="Lanie J.A."/>
            <person name="Ng W.-L."/>
            <person name="Kazmierczak K.M."/>
            <person name="Andrzejewski T.M."/>
            <person name="Davidsen T.M."/>
            <person name="Wayne K.J."/>
            <person name="Tettelin H."/>
            <person name="Glass J.I."/>
            <person name="Rusch D."/>
            <person name="Podicherti R."/>
            <person name="Tsui H.-C.T."/>
            <person name="Winkler M.E."/>
        </authorList>
    </citation>
    <scope>NUCLEOTIDE SEQUENCE</scope>
</reference>
<name>A0A382FUL6_9ZZZZ</name>
<accession>A0A382FUL6</accession>
<protein>
    <submittedName>
        <fullName evidence="2">Uncharacterized protein</fullName>
    </submittedName>
</protein>
<sequence>MLQKVLGYGMVVVCLAATFAPDAFEYYGMVLVLIGLVGGFMAPIEDVATRVAYYVLAAALPGIADQMDLIPAVGTYLNGFLDNLAVFIAGIAIASVLLGTYNNVIAAGDN</sequence>
<dbReference type="EMBL" id="UINC01051663">
    <property type="protein sequence ID" value="SVB66084.1"/>
    <property type="molecule type" value="Genomic_DNA"/>
</dbReference>
<dbReference type="AlphaFoldDB" id="A0A382FUL6"/>
<feature type="transmembrane region" description="Helical" evidence="1">
    <location>
        <begin position="84"/>
        <end position="104"/>
    </location>
</feature>
<proteinExistence type="predicted"/>